<comment type="caution">
    <text evidence="2">The sequence shown here is derived from an EMBL/GenBank/DDBJ whole genome shotgun (WGS) entry which is preliminary data.</text>
</comment>
<name>A0AAD3H6B2_9STRA</name>
<reference evidence="2 3" key="1">
    <citation type="journal article" date="2021" name="Sci. Rep.">
        <title>The genome of the diatom Chaetoceros tenuissimus carries an ancient integrated fragment of an extant virus.</title>
        <authorList>
            <person name="Hongo Y."/>
            <person name="Kimura K."/>
            <person name="Takaki Y."/>
            <person name="Yoshida Y."/>
            <person name="Baba S."/>
            <person name="Kobayashi G."/>
            <person name="Nagasaki K."/>
            <person name="Hano T."/>
            <person name="Tomaru Y."/>
        </authorList>
    </citation>
    <scope>NUCLEOTIDE SEQUENCE [LARGE SCALE GENOMIC DNA]</scope>
    <source>
        <strain evidence="2 3">NIES-3715</strain>
    </source>
</reference>
<keyword evidence="1" id="KW-0472">Membrane</keyword>
<feature type="transmembrane region" description="Helical" evidence="1">
    <location>
        <begin position="175"/>
        <end position="195"/>
    </location>
</feature>
<dbReference type="AlphaFoldDB" id="A0AAD3H6B2"/>
<feature type="transmembrane region" description="Helical" evidence="1">
    <location>
        <begin position="216"/>
        <end position="237"/>
    </location>
</feature>
<evidence type="ECO:0000256" key="1">
    <source>
        <dbReference type="SAM" id="Phobius"/>
    </source>
</evidence>
<accession>A0AAD3H6B2</accession>
<protein>
    <submittedName>
        <fullName evidence="2">Uncharacterized protein</fullName>
    </submittedName>
</protein>
<keyword evidence="3" id="KW-1185">Reference proteome</keyword>
<sequence>MTNPSTVSAFHTGPSIPLQHTKGRKISTIDSASFFDTSNSLQQNRQSAVLLMSSIGQEPEKNNPVKSILKKLPPPPEDQLSIMGDFGCLFLYSFLDHFVNKLYDKWMNSPETIDFLSPKSAIESSYAAKLEFSTNILQGDLVSSSLPVWFDASAAAPFGNVPLNSALPLEHHITYAPAISTAGMASVLLCSAWFVSGYFTGAFRFKNTMECSPSKAIVVTGKTWILSSLIMLAIAWGSDSVIGCVDCLHKSVGITKADADYIFDSLSVLLLWRYILSSFFGYDDSDADNSQ</sequence>
<evidence type="ECO:0000313" key="3">
    <source>
        <dbReference type="Proteomes" id="UP001054902"/>
    </source>
</evidence>
<keyword evidence="1" id="KW-1133">Transmembrane helix</keyword>
<dbReference type="Proteomes" id="UP001054902">
    <property type="component" value="Unassembled WGS sequence"/>
</dbReference>
<organism evidence="2 3">
    <name type="scientific">Chaetoceros tenuissimus</name>
    <dbReference type="NCBI Taxonomy" id="426638"/>
    <lineage>
        <taxon>Eukaryota</taxon>
        <taxon>Sar</taxon>
        <taxon>Stramenopiles</taxon>
        <taxon>Ochrophyta</taxon>
        <taxon>Bacillariophyta</taxon>
        <taxon>Coscinodiscophyceae</taxon>
        <taxon>Chaetocerotophycidae</taxon>
        <taxon>Chaetocerotales</taxon>
        <taxon>Chaetocerotaceae</taxon>
        <taxon>Chaetoceros</taxon>
    </lineage>
</organism>
<keyword evidence="1" id="KW-0812">Transmembrane</keyword>
<dbReference type="EMBL" id="BLLK01000045">
    <property type="protein sequence ID" value="GFH51544.1"/>
    <property type="molecule type" value="Genomic_DNA"/>
</dbReference>
<gene>
    <name evidence="2" type="ORF">CTEN210_08020</name>
</gene>
<proteinExistence type="predicted"/>
<evidence type="ECO:0000313" key="2">
    <source>
        <dbReference type="EMBL" id="GFH51544.1"/>
    </source>
</evidence>